<keyword evidence="4" id="KW-1185">Reference proteome</keyword>
<feature type="domain" description="Cell wall elongation regulator TseB-like" evidence="2">
    <location>
        <begin position="36"/>
        <end position="80"/>
    </location>
</feature>
<dbReference type="EMBL" id="LJIX01000006">
    <property type="protein sequence ID" value="KQL20238.1"/>
    <property type="molecule type" value="Genomic_DNA"/>
</dbReference>
<dbReference type="Pfam" id="PF17881">
    <property type="entry name" value="TseB"/>
    <property type="match status" value="1"/>
</dbReference>
<reference evidence="3 4" key="1">
    <citation type="submission" date="2015-09" db="EMBL/GenBank/DDBJ databases">
        <title>Genome sequencing project for genomic taxonomy and phylogenomics of Bacillus-like bacteria.</title>
        <authorList>
            <person name="Liu B."/>
            <person name="Wang J."/>
            <person name="Zhu Y."/>
            <person name="Liu G."/>
            <person name="Chen Q."/>
            <person name="Chen Z."/>
            <person name="Lan J."/>
            <person name="Che J."/>
            <person name="Ge C."/>
            <person name="Shi H."/>
            <person name="Pan Z."/>
            <person name="Liu X."/>
        </authorList>
    </citation>
    <scope>NUCLEOTIDE SEQUENCE [LARGE SCALE GENOMIC DNA]</scope>
    <source>
        <strain evidence="3 4">FJAT-18043</strain>
    </source>
</reference>
<dbReference type="SUPFAM" id="SSF54403">
    <property type="entry name" value="Cystatin/monellin"/>
    <property type="match status" value="2"/>
</dbReference>
<dbReference type="Gene3D" id="3.10.450.40">
    <property type="match status" value="2"/>
</dbReference>
<accession>A0A0Q3QRA3</accession>
<feature type="domain" description="PepSY" evidence="1">
    <location>
        <begin position="95"/>
        <end position="152"/>
    </location>
</feature>
<dbReference type="PATRIC" id="fig|1637975.4.peg.3486"/>
<name>A0A0Q3QRA3_9BACI</name>
<dbReference type="InterPro" id="IPR025711">
    <property type="entry name" value="PepSY"/>
</dbReference>
<dbReference type="AlphaFoldDB" id="A0A0Q3QRA3"/>
<dbReference type="RefSeq" id="WP_053476775.1">
    <property type="nucleotide sequence ID" value="NZ_CP041305.1"/>
</dbReference>
<protein>
    <submittedName>
        <fullName evidence="3">Peptidase</fullName>
    </submittedName>
</protein>
<dbReference type="Proteomes" id="UP000050996">
    <property type="component" value="Unassembled WGS sequence"/>
</dbReference>
<dbReference type="InterPro" id="IPR046350">
    <property type="entry name" value="Cystatin_sf"/>
</dbReference>
<evidence type="ECO:0000313" key="3">
    <source>
        <dbReference type="EMBL" id="KQL20238.1"/>
    </source>
</evidence>
<proteinExistence type="predicted"/>
<evidence type="ECO:0000259" key="1">
    <source>
        <dbReference type="Pfam" id="PF03413"/>
    </source>
</evidence>
<evidence type="ECO:0000259" key="2">
    <source>
        <dbReference type="Pfam" id="PF17881"/>
    </source>
</evidence>
<sequence>MKKIIIISIFIILIVLVSGTIIYQKALKPVKTAEEKAVQTAMEETELTKAEDFYLYNGQETYYVVKGKNAKGTNIYVWIPEKEGRIIVRKQSDGVSEKEAVSKLREEKNPKEIVSVRLGIEKNIPLWEIYYRSEGDLINYYYVNFETGEWLKKIENL</sequence>
<dbReference type="STRING" id="1637975.AN957_17745"/>
<comment type="caution">
    <text evidence="3">The sequence shown here is derived from an EMBL/GenBank/DDBJ whole genome shotgun (WGS) entry which is preliminary data.</text>
</comment>
<organism evidence="3 4">
    <name type="scientific">Cytobacillus solani</name>
    <dbReference type="NCBI Taxonomy" id="1637975"/>
    <lineage>
        <taxon>Bacteria</taxon>
        <taxon>Bacillati</taxon>
        <taxon>Bacillota</taxon>
        <taxon>Bacilli</taxon>
        <taxon>Bacillales</taxon>
        <taxon>Bacillaceae</taxon>
        <taxon>Cytobacillus</taxon>
    </lineage>
</organism>
<dbReference type="InterPro" id="IPR041401">
    <property type="entry name" value="TseB-like_dom"/>
</dbReference>
<evidence type="ECO:0000313" key="4">
    <source>
        <dbReference type="Proteomes" id="UP000050996"/>
    </source>
</evidence>
<dbReference type="Pfam" id="PF03413">
    <property type="entry name" value="PepSY"/>
    <property type="match status" value="1"/>
</dbReference>
<gene>
    <name evidence="3" type="ORF">AN957_17745</name>
</gene>